<dbReference type="AlphaFoldDB" id="A0A1H0KK40"/>
<dbReference type="NCBIfam" id="NF037995">
    <property type="entry name" value="TRAP_S1"/>
    <property type="match status" value="1"/>
</dbReference>
<feature type="signal peptide" evidence="4">
    <location>
        <begin position="1"/>
        <end position="24"/>
    </location>
</feature>
<accession>A0A1H0KK40</accession>
<sequence>MKKLLACALCCVAALSILVQSSLAGDTWKIGHVRPTGSAVDKDLQKFTATVRQQSGDKIKFNIYAANKLGDYSVVQERVAFGEVEMFLGPFGTAVDRRVSLAWTPFLVETWEQAEKMYSPDSPLIKYMESYLKAQNIKIIGGWPVYFGGIGLTGKPRFPADPDVKKNVIIRVPPIRSFEITARELGFTPYPITWKYAQMGLKTGMVGGLIGGGAEGYAALSENIRYYLPVKDHFEYWFLYINLDLWNSLSDEHREILTGAARTMEEERFRVASKQEKASFAELNIRGVTILEISDKQYGYMRDKVRAAVWPSLRDDLGPAFDKVVEFLKEEK</sequence>
<feature type="chain" id="PRO_5011678846" evidence="4">
    <location>
        <begin position="25"/>
        <end position="332"/>
    </location>
</feature>
<dbReference type="Pfam" id="PF03480">
    <property type="entry name" value="DctP"/>
    <property type="match status" value="1"/>
</dbReference>
<dbReference type="InterPro" id="IPR038404">
    <property type="entry name" value="TRAP_DctP_sf"/>
</dbReference>
<organism evidence="5 6">
    <name type="scientific">Desulforhopalus singaporensis</name>
    <dbReference type="NCBI Taxonomy" id="91360"/>
    <lineage>
        <taxon>Bacteria</taxon>
        <taxon>Pseudomonadati</taxon>
        <taxon>Thermodesulfobacteriota</taxon>
        <taxon>Desulfobulbia</taxon>
        <taxon>Desulfobulbales</taxon>
        <taxon>Desulfocapsaceae</taxon>
        <taxon>Desulforhopalus</taxon>
    </lineage>
</organism>
<dbReference type="Proteomes" id="UP000199073">
    <property type="component" value="Unassembled WGS sequence"/>
</dbReference>
<comment type="similarity">
    <text evidence="1">Belongs to the bacterial solute-binding protein 7 family.</text>
</comment>
<reference evidence="5 6" key="1">
    <citation type="submission" date="2016-10" db="EMBL/GenBank/DDBJ databases">
        <authorList>
            <person name="de Groot N.N."/>
        </authorList>
    </citation>
    <scope>NUCLEOTIDE SEQUENCE [LARGE SCALE GENOMIC DNA]</scope>
    <source>
        <strain evidence="5 6">DSM 12130</strain>
    </source>
</reference>
<name>A0A1H0KK40_9BACT</name>
<dbReference type="RefSeq" id="WP_092219502.1">
    <property type="nucleotide sequence ID" value="NZ_FNJI01000003.1"/>
</dbReference>
<evidence type="ECO:0000256" key="4">
    <source>
        <dbReference type="SAM" id="SignalP"/>
    </source>
</evidence>
<protein>
    <submittedName>
        <fullName evidence="5">TRAP-type C4-dicarboxylate transport system, substrate-binding protein</fullName>
    </submittedName>
</protein>
<evidence type="ECO:0000313" key="6">
    <source>
        <dbReference type="Proteomes" id="UP000199073"/>
    </source>
</evidence>
<keyword evidence="6" id="KW-1185">Reference proteome</keyword>
<dbReference type="GO" id="GO:0055085">
    <property type="term" value="P:transmembrane transport"/>
    <property type="evidence" value="ECO:0007669"/>
    <property type="project" value="InterPro"/>
</dbReference>
<dbReference type="Gene3D" id="3.40.190.170">
    <property type="entry name" value="Bacterial extracellular solute-binding protein, family 7"/>
    <property type="match status" value="1"/>
</dbReference>
<keyword evidence="2" id="KW-0813">Transport</keyword>
<proteinExistence type="inferred from homology"/>
<evidence type="ECO:0000256" key="1">
    <source>
        <dbReference type="ARBA" id="ARBA00009023"/>
    </source>
</evidence>
<evidence type="ECO:0000256" key="2">
    <source>
        <dbReference type="ARBA" id="ARBA00022448"/>
    </source>
</evidence>
<dbReference type="PANTHER" id="PTHR33376:SF7">
    <property type="entry name" value="C4-DICARBOXYLATE-BINDING PROTEIN DCTB"/>
    <property type="match status" value="1"/>
</dbReference>
<evidence type="ECO:0000313" key="5">
    <source>
        <dbReference type="EMBL" id="SDO56101.1"/>
    </source>
</evidence>
<dbReference type="InterPro" id="IPR018389">
    <property type="entry name" value="DctP_fam"/>
</dbReference>
<dbReference type="EMBL" id="FNJI01000003">
    <property type="protein sequence ID" value="SDO56101.1"/>
    <property type="molecule type" value="Genomic_DNA"/>
</dbReference>
<evidence type="ECO:0000256" key="3">
    <source>
        <dbReference type="ARBA" id="ARBA00022729"/>
    </source>
</evidence>
<dbReference type="PANTHER" id="PTHR33376">
    <property type="match status" value="1"/>
</dbReference>
<keyword evidence="3 4" id="KW-0732">Signal</keyword>
<gene>
    <name evidence="5" type="ORF">SAMN05660330_00527</name>
</gene>
<dbReference type="STRING" id="91360.SAMN05660330_00527"/>
<dbReference type="OrthoDB" id="8690069at2"/>